<dbReference type="SUPFAM" id="SSF52540">
    <property type="entry name" value="P-loop containing nucleoside triphosphate hydrolases"/>
    <property type="match status" value="1"/>
</dbReference>
<proteinExistence type="predicted"/>
<dbReference type="Pfam" id="PF12696">
    <property type="entry name" value="TraG-D_C"/>
    <property type="match status" value="1"/>
</dbReference>
<name>A0A3C1KRG0_9GAMM</name>
<feature type="non-terminal residue" evidence="2">
    <location>
        <position position="1"/>
    </location>
</feature>
<dbReference type="AlphaFoldDB" id="A0A3C1KRG0"/>
<organism evidence="2 3">
    <name type="scientific">Haliea salexigens</name>
    <dbReference type="NCBI Taxonomy" id="287487"/>
    <lineage>
        <taxon>Bacteria</taxon>
        <taxon>Pseudomonadati</taxon>
        <taxon>Pseudomonadota</taxon>
        <taxon>Gammaproteobacteria</taxon>
        <taxon>Cellvibrionales</taxon>
        <taxon>Halieaceae</taxon>
        <taxon>Haliea</taxon>
    </lineage>
</organism>
<reference evidence="2 3" key="1">
    <citation type="journal article" date="2018" name="Nat. Biotechnol.">
        <title>A standardized bacterial taxonomy based on genome phylogeny substantially revises the tree of life.</title>
        <authorList>
            <person name="Parks D.H."/>
            <person name="Chuvochina M."/>
            <person name="Waite D.W."/>
            <person name="Rinke C."/>
            <person name="Skarshewski A."/>
            <person name="Chaumeil P.A."/>
            <person name="Hugenholtz P."/>
        </authorList>
    </citation>
    <scope>NUCLEOTIDE SEQUENCE [LARGE SCALE GENOMIC DNA]</scope>
    <source>
        <strain evidence="2">UBA9158</strain>
    </source>
</reference>
<dbReference type="Gene3D" id="3.40.50.300">
    <property type="entry name" value="P-loop containing nucleotide triphosphate hydrolases"/>
    <property type="match status" value="1"/>
</dbReference>
<gene>
    <name evidence="2" type="ORF">DCP75_16345</name>
</gene>
<evidence type="ECO:0000259" key="1">
    <source>
        <dbReference type="Pfam" id="PF12696"/>
    </source>
</evidence>
<sequence length="228" mass="24572">LDALSDPDVASAVGNAMFADLTSVAGSLYKDAQRGATLNKVCVHADEFNELVGREFIPLANKAGGAGFQLTVYTQTLSDVIARFDNPARAGQVVGNLGTIIMLRVKEKATAELLTDRLKEVEINHLMLDSGSTDSADPESEVHFTSSTRQRISSQRVPMIHAGDLDALPKGHAFALIAGRLYKLRLPLFSDDAELPSGLQTMVDAMCRDYVHGNVEGWADTTPLGWQS</sequence>
<feature type="domain" description="TraD/TraG TraM recognition site" evidence="1">
    <location>
        <begin position="43"/>
        <end position="170"/>
    </location>
</feature>
<dbReference type="STRING" id="1121937.GCA_000423125_03572"/>
<comment type="caution">
    <text evidence="2">The sequence shown here is derived from an EMBL/GenBank/DDBJ whole genome shotgun (WGS) entry which is preliminary data.</text>
</comment>
<dbReference type="InterPro" id="IPR027417">
    <property type="entry name" value="P-loop_NTPase"/>
</dbReference>
<protein>
    <submittedName>
        <fullName evidence="2">Conjugative coupling factor TraD, PFGI-1 class</fullName>
    </submittedName>
</protein>
<evidence type="ECO:0000313" key="2">
    <source>
        <dbReference type="EMBL" id="HAN29255.1"/>
    </source>
</evidence>
<dbReference type="Proteomes" id="UP000259273">
    <property type="component" value="Unassembled WGS sequence"/>
</dbReference>
<accession>A0A3C1KRG0</accession>
<dbReference type="EMBL" id="DMND01000219">
    <property type="protein sequence ID" value="HAN29255.1"/>
    <property type="molecule type" value="Genomic_DNA"/>
</dbReference>
<evidence type="ECO:0000313" key="3">
    <source>
        <dbReference type="Proteomes" id="UP000259273"/>
    </source>
</evidence>
<dbReference type="InterPro" id="IPR032689">
    <property type="entry name" value="TraG-D_C"/>
</dbReference>